<dbReference type="GO" id="GO:0016787">
    <property type="term" value="F:hydrolase activity"/>
    <property type="evidence" value="ECO:0007669"/>
    <property type="project" value="UniProtKB-KW"/>
</dbReference>
<evidence type="ECO:0000256" key="1">
    <source>
        <dbReference type="ARBA" id="ARBA00022801"/>
    </source>
</evidence>
<evidence type="ECO:0000259" key="2">
    <source>
        <dbReference type="Pfam" id="PF20434"/>
    </source>
</evidence>
<gene>
    <name evidence="3" type="ORF">CWE11_05860</name>
</gene>
<dbReference type="PANTHER" id="PTHR48081:SF33">
    <property type="entry name" value="KYNURENINE FORMAMIDASE"/>
    <property type="match status" value="1"/>
</dbReference>
<dbReference type="Proteomes" id="UP000288405">
    <property type="component" value="Unassembled WGS sequence"/>
</dbReference>
<dbReference type="InterPro" id="IPR029058">
    <property type="entry name" value="AB_hydrolase_fold"/>
</dbReference>
<organism evidence="3 4">
    <name type="scientific">Aliidiomarina sanyensis</name>
    <dbReference type="NCBI Taxonomy" id="1249555"/>
    <lineage>
        <taxon>Bacteria</taxon>
        <taxon>Pseudomonadati</taxon>
        <taxon>Pseudomonadota</taxon>
        <taxon>Gammaproteobacteria</taxon>
        <taxon>Alteromonadales</taxon>
        <taxon>Idiomarinaceae</taxon>
        <taxon>Aliidiomarina</taxon>
    </lineage>
</organism>
<dbReference type="InterPro" id="IPR050300">
    <property type="entry name" value="GDXG_lipolytic_enzyme"/>
</dbReference>
<protein>
    <submittedName>
        <fullName evidence="3">Alpha/beta hydrolase</fullName>
    </submittedName>
</protein>
<reference evidence="3 4" key="1">
    <citation type="journal article" date="2011" name="Front. Microbiol.">
        <title>Genomic signatures of strain selection and enhancement in Bacillus atrophaeus var. globigii, a historical biowarfare simulant.</title>
        <authorList>
            <person name="Gibbons H.S."/>
            <person name="Broomall S.M."/>
            <person name="McNew L.A."/>
            <person name="Daligault H."/>
            <person name="Chapman C."/>
            <person name="Bruce D."/>
            <person name="Karavis M."/>
            <person name="Krepps M."/>
            <person name="McGregor P.A."/>
            <person name="Hong C."/>
            <person name="Park K.H."/>
            <person name="Akmal A."/>
            <person name="Feldman A."/>
            <person name="Lin J.S."/>
            <person name="Chang W.E."/>
            <person name="Higgs B.W."/>
            <person name="Demirev P."/>
            <person name="Lindquist J."/>
            <person name="Liem A."/>
            <person name="Fochler E."/>
            <person name="Read T.D."/>
            <person name="Tapia R."/>
            <person name="Johnson S."/>
            <person name="Bishop-Lilly K.A."/>
            <person name="Detter C."/>
            <person name="Han C."/>
            <person name="Sozhamannan S."/>
            <person name="Rosenzweig C.N."/>
            <person name="Skowronski E.W."/>
        </authorList>
    </citation>
    <scope>NUCLEOTIDE SEQUENCE [LARGE SCALE GENOMIC DNA]</scope>
    <source>
        <strain evidence="3 4">GYP-17</strain>
    </source>
</reference>
<sequence length="270" mass="29296">MNLRVVVLFFILLSLGIAAVAQPVSFRDVLELEVPEPDRVIRYGEASPQFIELYVPAESSAPLLIFIHGGCWLNSFDVGHSHPLAHALRDEGYAVAALEFRRLDDEGGGWPGTFDDIQTALNTLHGKEGDVFDTSSVTLIGHSAGGHLALLAASPIMQRQNETLPIRAVIGLAAITDIEMYAQGESGCENAAARFIASDPDARNTMNPSLHPIHPQTILLQGTEDTIVPREQTELTGAEVVMLEGLGHFDVIHPETDAFPELIRVLQSVH</sequence>
<dbReference type="EMBL" id="PIPM01000004">
    <property type="protein sequence ID" value="RUO34251.1"/>
    <property type="molecule type" value="Genomic_DNA"/>
</dbReference>
<evidence type="ECO:0000313" key="4">
    <source>
        <dbReference type="Proteomes" id="UP000288405"/>
    </source>
</evidence>
<name>A0A432WKI7_9GAMM</name>
<evidence type="ECO:0000313" key="3">
    <source>
        <dbReference type="EMBL" id="RUO34251.1"/>
    </source>
</evidence>
<accession>A0A432WKI7</accession>
<comment type="caution">
    <text evidence="3">The sequence shown here is derived from an EMBL/GenBank/DDBJ whole genome shotgun (WGS) entry which is preliminary data.</text>
</comment>
<dbReference type="Gene3D" id="3.40.50.1820">
    <property type="entry name" value="alpha/beta hydrolase"/>
    <property type="match status" value="1"/>
</dbReference>
<feature type="domain" description="BD-FAE-like" evidence="2">
    <location>
        <begin position="52"/>
        <end position="235"/>
    </location>
</feature>
<dbReference type="Pfam" id="PF20434">
    <property type="entry name" value="BD-FAE"/>
    <property type="match status" value="1"/>
</dbReference>
<dbReference type="PANTHER" id="PTHR48081">
    <property type="entry name" value="AB HYDROLASE SUPERFAMILY PROTEIN C4A8.06C"/>
    <property type="match status" value="1"/>
</dbReference>
<keyword evidence="4" id="KW-1185">Reference proteome</keyword>
<dbReference type="SUPFAM" id="SSF53474">
    <property type="entry name" value="alpha/beta-Hydrolases"/>
    <property type="match status" value="1"/>
</dbReference>
<dbReference type="InterPro" id="IPR049492">
    <property type="entry name" value="BD-FAE-like_dom"/>
</dbReference>
<proteinExistence type="predicted"/>
<dbReference type="AlphaFoldDB" id="A0A432WKI7"/>
<keyword evidence="1 3" id="KW-0378">Hydrolase</keyword>